<name>A0A3B3QQ92_9TELE</name>
<dbReference type="GO" id="GO:0060061">
    <property type="term" value="P:Spemann organizer formation"/>
    <property type="evidence" value="ECO:0007669"/>
    <property type="project" value="Ensembl"/>
</dbReference>
<feature type="compositionally biased region" description="Pro residues" evidence="7">
    <location>
        <begin position="163"/>
        <end position="178"/>
    </location>
</feature>
<feature type="compositionally biased region" description="Basic residues" evidence="7">
    <location>
        <begin position="184"/>
        <end position="197"/>
    </location>
</feature>
<dbReference type="Pfam" id="PF23999">
    <property type="entry name" value="CUSTOS"/>
    <property type="match status" value="1"/>
</dbReference>
<dbReference type="GO" id="GO:0016055">
    <property type="term" value="P:Wnt signaling pathway"/>
    <property type="evidence" value="ECO:0007669"/>
    <property type="project" value="UniProtKB-KW"/>
</dbReference>
<evidence type="ECO:0000256" key="4">
    <source>
        <dbReference type="ARBA" id="ARBA00022473"/>
    </source>
</evidence>
<dbReference type="AlphaFoldDB" id="A0A3B3QQ92"/>
<dbReference type="PANTHER" id="PTHR14482:SF0">
    <property type="entry name" value="PROTEIN CUSTOS"/>
    <property type="match status" value="1"/>
</dbReference>
<dbReference type="KEGG" id="pki:111839144"/>
<comment type="subcellular location">
    <subcellularLocation>
        <location evidence="1">Nucleus envelope</location>
    </subcellularLocation>
</comment>
<dbReference type="GO" id="GO:0005635">
    <property type="term" value="C:nuclear envelope"/>
    <property type="evidence" value="ECO:0007669"/>
    <property type="project" value="UniProtKB-SubCell"/>
</dbReference>
<evidence type="ECO:0000256" key="3">
    <source>
        <dbReference type="ARBA" id="ARBA00013465"/>
    </source>
</evidence>
<dbReference type="GO" id="GO:0030178">
    <property type="term" value="P:negative regulation of Wnt signaling pathway"/>
    <property type="evidence" value="ECO:0007669"/>
    <property type="project" value="Ensembl"/>
</dbReference>
<feature type="compositionally biased region" description="Basic and acidic residues" evidence="7">
    <location>
        <begin position="217"/>
        <end position="229"/>
    </location>
</feature>
<reference evidence="8" key="2">
    <citation type="submission" date="2025-09" db="UniProtKB">
        <authorList>
            <consortium name="Ensembl"/>
        </authorList>
    </citation>
    <scope>IDENTIFICATION</scope>
</reference>
<feature type="region of interest" description="Disordered" evidence="7">
    <location>
        <begin position="34"/>
        <end position="71"/>
    </location>
</feature>
<dbReference type="STRING" id="1676925.ENSPKIP00000007750"/>
<dbReference type="Proteomes" id="UP000261540">
    <property type="component" value="Unplaced"/>
</dbReference>
<sequence length="269" mass="29864">MAASRDRVSSSSSSEDDKEIQRLKEAAWSFTESNGIHDTIIPGGDSKDQPSRRINVSQHEHDGNELQTTPEFRTHVAKKLGSVLDSYISDGTSAEFQRTPRLDHEEEDDDDGFRLFSTSVPGEENLKPPAVRCAVPSSSDSDSEMEMRLREAAVSAVDFLPAPALPIMPQPSSSPPTPTENQSRMKKRKKKKKRKARNGSEAFVEESSIHVRMGMQVDREGEAHDHGRNTTDTQEALKASLNAESTLPQDEIPAKKKKKKKKIRSEVEG</sequence>
<reference evidence="8" key="1">
    <citation type="submission" date="2025-08" db="UniProtKB">
        <authorList>
            <consortium name="Ensembl"/>
        </authorList>
    </citation>
    <scope>IDENTIFICATION</scope>
</reference>
<keyword evidence="6" id="KW-0539">Nucleus</keyword>
<organism evidence="8 9">
    <name type="scientific">Paramormyrops kingsleyae</name>
    <dbReference type="NCBI Taxonomy" id="1676925"/>
    <lineage>
        <taxon>Eukaryota</taxon>
        <taxon>Metazoa</taxon>
        <taxon>Chordata</taxon>
        <taxon>Craniata</taxon>
        <taxon>Vertebrata</taxon>
        <taxon>Euteleostomi</taxon>
        <taxon>Actinopterygii</taxon>
        <taxon>Neopterygii</taxon>
        <taxon>Teleostei</taxon>
        <taxon>Osteoglossocephala</taxon>
        <taxon>Osteoglossomorpha</taxon>
        <taxon>Osteoglossiformes</taxon>
        <taxon>Mormyridae</taxon>
        <taxon>Paramormyrops</taxon>
    </lineage>
</organism>
<evidence type="ECO:0000256" key="2">
    <source>
        <dbReference type="ARBA" id="ARBA00008632"/>
    </source>
</evidence>
<keyword evidence="9" id="KW-1185">Reference proteome</keyword>
<evidence type="ECO:0000256" key="6">
    <source>
        <dbReference type="ARBA" id="ARBA00023242"/>
    </source>
</evidence>
<dbReference type="GO" id="GO:0097065">
    <property type="term" value="P:anterior head development"/>
    <property type="evidence" value="ECO:0007669"/>
    <property type="project" value="Ensembl"/>
</dbReference>
<feature type="region of interest" description="Disordered" evidence="7">
    <location>
        <begin position="163"/>
        <end position="269"/>
    </location>
</feature>
<protein>
    <recommendedName>
        <fullName evidence="3">Protein CUSTOS</fullName>
    </recommendedName>
</protein>
<accession>A0A3B3QQ92</accession>
<keyword evidence="4" id="KW-0217">Developmental protein</keyword>
<keyword evidence="5" id="KW-0879">Wnt signaling pathway</keyword>
<evidence type="ECO:0000313" key="8">
    <source>
        <dbReference type="Ensembl" id="ENSPKIP00000007750.1"/>
    </source>
</evidence>
<evidence type="ECO:0000256" key="7">
    <source>
        <dbReference type="SAM" id="MobiDB-lite"/>
    </source>
</evidence>
<dbReference type="OrthoDB" id="10053459at2759"/>
<feature type="region of interest" description="Disordered" evidence="7">
    <location>
        <begin position="90"/>
        <end position="149"/>
    </location>
</feature>
<evidence type="ECO:0000256" key="1">
    <source>
        <dbReference type="ARBA" id="ARBA00004259"/>
    </source>
</evidence>
<evidence type="ECO:0000256" key="5">
    <source>
        <dbReference type="ARBA" id="ARBA00022687"/>
    </source>
</evidence>
<comment type="similarity">
    <text evidence="2">Belongs to the CUSTOS family.</text>
</comment>
<dbReference type="PANTHER" id="PTHR14482">
    <property type="entry name" value="CHROMOSOME 12 ORF 43 HOMOLOG"/>
    <property type="match status" value="1"/>
</dbReference>
<dbReference type="InterPro" id="IPR026694">
    <property type="entry name" value="CUSTOS"/>
</dbReference>
<feature type="region of interest" description="Disordered" evidence="7">
    <location>
        <begin position="1"/>
        <end position="20"/>
    </location>
</feature>
<evidence type="ECO:0000313" key="9">
    <source>
        <dbReference type="Proteomes" id="UP000261540"/>
    </source>
</evidence>
<dbReference type="Ensembl" id="ENSPKIT00000031817.1">
    <property type="protein sequence ID" value="ENSPKIP00000007750.1"/>
    <property type="gene ID" value="ENSPKIG00000023529.1"/>
</dbReference>
<dbReference type="CTD" id="122992018"/>
<dbReference type="GeneTree" id="ENSGT00390000010771"/>
<proteinExistence type="inferred from homology"/>